<dbReference type="InterPro" id="IPR020615">
    <property type="entry name" value="Thiolase_acyl_enz_int_AS"/>
</dbReference>
<feature type="domain" description="Thiolase C-terminal" evidence="12">
    <location>
        <begin position="267"/>
        <end position="385"/>
    </location>
</feature>
<dbReference type="CDD" id="cd00751">
    <property type="entry name" value="thiolase"/>
    <property type="match status" value="1"/>
</dbReference>
<comment type="pathway">
    <text evidence="2">Lipid metabolism.</text>
</comment>
<dbReference type="PANTHER" id="PTHR43853">
    <property type="entry name" value="3-KETOACYL-COA THIOLASE, PEROXISOMAL"/>
    <property type="match status" value="1"/>
</dbReference>
<comment type="catalytic activity">
    <reaction evidence="8">
        <text>2 acetyl-CoA = acetoacetyl-CoA + CoA</text>
        <dbReference type="Rhea" id="RHEA:21036"/>
        <dbReference type="ChEBI" id="CHEBI:57286"/>
        <dbReference type="ChEBI" id="CHEBI:57287"/>
        <dbReference type="ChEBI" id="CHEBI:57288"/>
        <dbReference type="EC" id="2.3.1.9"/>
    </reaction>
</comment>
<evidence type="ECO:0000256" key="8">
    <source>
        <dbReference type="ARBA" id="ARBA00051550"/>
    </source>
</evidence>
<dbReference type="InterPro" id="IPR016039">
    <property type="entry name" value="Thiolase-like"/>
</dbReference>
<dbReference type="GO" id="GO:0003985">
    <property type="term" value="F:acetyl-CoA C-acetyltransferase activity"/>
    <property type="evidence" value="ECO:0007669"/>
    <property type="project" value="UniProtKB-EC"/>
</dbReference>
<feature type="active site" description="Acyl-thioester intermediate" evidence="9">
    <location>
        <position position="95"/>
    </location>
</feature>
<evidence type="ECO:0000256" key="3">
    <source>
        <dbReference type="ARBA" id="ARBA00010982"/>
    </source>
</evidence>
<dbReference type="InterPro" id="IPR020613">
    <property type="entry name" value="Thiolase_CS"/>
</dbReference>
<feature type="domain" description="Thiolase N-terminal" evidence="11">
    <location>
        <begin position="7"/>
        <end position="258"/>
    </location>
</feature>
<protein>
    <recommendedName>
        <fullName evidence="7">Acetyl-CoA acetyltransferase</fullName>
        <ecNumber evidence="6">2.3.1.16</ecNumber>
    </recommendedName>
</protein>
<reference evidence="13" key="1">
    <citation type="submission" date="2020-09" db="EMBL/GenBank/DDBJ databases">
        <title>New species isolated from human feces.</title>
        <authorList>
            <person name="Kitahara M."/>
            <person name="Shigeno Y."/>
            <person name="Shime M."/>
            <person name="Matsumoto Y."/>
            <person name="Nakamura S."/>
            <person name="Motooka D."/>
            <person name="Fukuoka S."/>
            <person name="Nishikawa H."/>
            <person name="Benno Y."/>
        </authorList>
    </citation>
    <scope>NUCLEOTIDE SEQUENCE</scope>
    <source>
        <strain evidence="13">MM50</strain>
    </source>
</reference>
<dbReference type="InterPro" id="IPR020617">
    <property type="entry name" value="Thiolase_C"/>
</dbReference>
<keyword evidence="14" id="KW-1185">Reference proteome</keyword>
<dbReference type="Proteomes" id="UP000681035">
    <property type="component" value="Chromosome"/>
</dbReference>
<dbReference type="PROSITE" id="PS00737">
    <property type="entry name" value="THIOLASE_2"/>
    <property type="match status" value="1"/>
</dbReference>
<dbReference type="FunFam" id="3.40.47.10:FF:000010">
    <property type="entry name" value="Acetyl-CoA acetyltransferase (Thiolase)"/>
    <property type="match status" value="1"/>
</dbReference>
<feature type="active site" description="Proton acceptor" evidence="9">
    <location>
        <position position="375"/>
    </location>
</feature>
<dbReference type="Pfam" id="PF02803">
    <property type="entry name" value="Thiolase_C"/>
    <property type="match status" value="1"/>
</dbReference>
<evidence type="ECO:0000313" key="14">
    <source>
        <dbReference type="Proteomes" id="UP000681035"/>
    </source>
</evidence>
<dbReference type="InterPro" id="IPR020616">
    <property type="entry name" value="Thiolase_N"/>
</dbReference>
<dbReference type="PANTHER" id="PTHR43853:SF21">
    <property type="entry name" value="STEROID 3-KETOACYL-COA THIOLASE"/>
    <property type="match status" value="1"/>
</dbReference>
<evidence type="ECO:0000259" key="12">
    <source>
        <dbReference type="Pfam" id="PF02803"/>
    </source>
</evidence>
<dbReference type="GO" id="GO:0006635">
    <property type="term" value="P:fatty acid beta-oxidation"/>
    <property type="evidence" value="ECO:0007669"/>
    <property type="project" value="TreeGrafter"/>
</dbReference>
<name>A0A810Q3B9_9FIRM</name>
<evidence type="ECO:0000256" key="7">
    <source>
        <dbReference type="ARBA" id="ARBA00044137"/>
    </source>
</evidence>
<comment type="subcellular location">
    <subcellularLocation>
        <location evidence="1">Cytoplasm</location>
    </subcellularLocation>
</comment>
<keyword evidence="5 10" id="KW-0012">Acyltransferase</keyword>
<dbReference type="NCBIfam" id="TIGR01930">
    <property type="entry name" value="AcCoA-C-Actrans"/>
    <property type="match status" value="1"/>
</dbReference>
<evidence type="ECO:0000256" key="4">
    <source>
        <dbReference type="ARBA" id="ARBA00022679"/>
    </source>
</evidence>
<evidence type="ECO:0000256" key="1">
    <source>
        <dbReference type="ARBA" id="ARBA00004496"/>
    </source>
</evidence>
<dbReference type="PROSITE" id="PS00098">
    <property type="entry name" value="THIOLASE_1"/>
    <property type="match status" value="1"/>
</dbReference>
<accession>A0A810Q3B9</accession>
<dbReference type="InterPro" id="IPR020610">
    <property type="entry name" value="Thiolase_AS"/>
</dbReference>
<dbReference type="InterPro" id="IPR050215">
    <property type="entry name" value="Thiolase-like_sf_Thiolase"/>
</dbReference>
<evidence type="ECO:0000256" key="6">
    <source>
        <dbReference type="ARBA" id="ARBA00024073"/>
    </source>
</evidence>
<evidence type="ECO:0000256" key="2">
    <source>
        <dbReference type="ARBA" id="ARBA00005189"/>
    </source>
</evidence>
<dbReference type="InterPro" id="IPR002155">
    <property type="entry name" value="Thiolase"/>
</dbReference>
<dbReference type="GO" id="GO:0005737">
    <property type="term" value="C:cytoplasm"/>
    <property type="evidence" value="ECO:0007669"/>
    <property type="project" value="UniProtKB-SubCell"/>
</dbReference>
<evidence type="ECO:0000256" key="9">
    <source>
        <dbReference type="PIRSR" id="PIRSR000429-1"/>
    </source>
</evidence>
<dbReference type="Gene3D" id="3.40.47.10">
    <property type="match status" value="1"/>
</dbReference>
<dbReference type="Pfam" id="PF00108">
    <property type="entry name" value="Thiolase_N"/>
    <property type="match status" value="1"/>
</dbReference>
<dbReference type="SUPFAM" id="SSF53901">
    <property type="entry name" value="Thiolase-like"/>
    <property type="match status" value="2"/>
</dbReference>
<dbReference type="KEGG" id="vcop:MM50RIKEN_22470"/>
<dbReference type="PROSITE" id="PS00099">
    <property type="entry name" value="THIOLASE_3"/>
    <property type="match status" value="1"/>
</dbReference>
<sequence>MGQFDHVVVVGYGRSAVAKSGKKGALRNMHPVTMGGLTLKGVLERVPQLPADQIDDLIVGCAIPERKQGFNMARLVAARAGLPDSVCGMTINRFCSSGLQAIALAAGQIACGVADVMVAGGVESMTACPVNLDISDTFDPDLLRQREEEYMPMGLTAENVAARYGITRQEMDELALQSHRRAAAAQDAGKFDDEIIPLPGVDADGDPIVFDKDQGIRRSTTLEALAGLKPCFKEGGLVTAATSSQTSDAAAFVVLMRDSKAKELGIRPVAELLSFAVAGCEPDYMGLGPIYAAPKALEKAGLTVADMDVVELNEAFAAQAIPCMRTLGLDPAKTNPNGGAMALGHPQGATGAFLTIKALNELRRTGGKYAMVTMCIGGGMGAAGIYKLI</sequence>
<dbReference type="PIRSF" id="PIRSF000429">
    <property type="entry name" value="Ac-CoA_Ac_transf"/>
    <property type="match status" value="1"/>
</dbReference>
<dbReference type="GO" id="GO:0010124">
    <property type="term" value="P:phenylacetate catabolic process"/>
    <property type="evidence" value="ECO:0007669"/>
    <property type="project" value="TreeGrafter"/>
</dbReference>
<proteinExistence type="inferred from homology"/>
<dbReference type="AlphaFoldDB" id="A0A810Q3B9"/>
<gene>
    <name evidence="13" type="ORF">MM50RIKEN_22470</name>
</gene>
<comment type="similarity">
    <text evidence="3 10">Belongs to the thiolase-like superfamily. Thiolase family.</text>
</comment>
<organism evidence="13 14">
    <name type="scientific">Vescimonas coprocola</name>
    <dbReference type="NCBI Taxonomy" id="2714355"/>
    <lineage>
        <taxon>Bacteria</taxon>
        <taxon>Bacillati</taxon>
        <taxon>Bacillota</taxon>
        <taxon>Clostridia</taxon>
        <taxon>Eubacteriales</taxon>
        <taxon>Oscillospiraceae</taxon>
        <taxon>Vescimonas</taxon>
    </lineage>
</organism>
<evidence type="ECO:0000313" key="13">
    <source>
        <dbReference type="EMBL" id="BCK82484.1"/>
    </source>
</evidence>
<evidence type="ECO:0000256" key="10">
    <source>
        <dbReference type="RuleBase" id="RU003557"/>
    </source>
</evidence>
<dbReference type="EC" id="2.3.1.16" evidence="6"/>
<dbReference type="EMBL" id="AP023418">
    <property type="protein sequence ID" value="BCK82484.1"/>
    <property type="molecule type" value="Genomic_DNA"/>
</dbReference>
<evidence type="ECO:0000256" key="5">
    <source>
        <dbReference type="ARBA" id="ARBA00023315"/>
    </source>
</evidence>
<dbReference type="RefSeq" id="WP_213541053.1">
    <property type="nucleotide sequence ID" value="NZ_AP023418.1"/>
</dbReference>
<keyword evidence="4 10" id="KW-0808">Transferase</keyword>
<evidence type="ECO:0000259" key="11">
    <source>
        <dbReference type="Pfam" id="PF00108"/>
    </source>
</evidence>
<feature type="active site" description="Proton acceptor" evidence="9">
    <location>
        <position position="345"/>
    </location>
</feature>